<feature type="transmembrane region" description="Helical" evidence="1">
    <location>
        <begin position="156"/>
        <end position="182"/>
    </location>
</feature>
<evidence type="ECO:0000313" key="2">
    <source>
        <dbReference type="EMBL" id="MDN4472702.1"/>
    </source>
</evidence>
<name>A0ABT8G112_9MICO</name>
<accession>A0ABT8G112</accession>
<feature type="transmembrane region" description="Helical" evidence="1">
    <location>
        <begin position="98"/>
        <end position="117"/>
    </location>
</feature>
<sequence length="281" mass="27422">MTSSPTSGVPVGSSSTPRSVLARLVVLGGSLVAVVGAAWGSGAFGGTPIQEAADGALAADATVVAPATPAFGIWSLIYAGLVAFAVAQSLPRASVRTAAVAPWVLASMILNALWIAVVQAGWLWLSVAVIAVLAGVLGVIAARLRSSGQAPWYERVVVDLPVGLYLGWVCVAAIANVAAAGAAGIEGFTAGDGAWAGAVALIAAAVLALALAFGLRASATLAVATGGALAWGLAWIGVGRISGDPANAALGVLALAVSAVALVAPIAGVLRRRGTPPRSAA</sequence>
<keyword evidence="1" id="KW-1133">Transmembrane helix</keyword>
<evidence type="ECO:0000256" key="1">
    <source>
        <dbReference type="SAM" id="Phobius"/>
    </source>
</evidence>
<evidence type="ECO:0000313" key="3">
    <source>
        <dbReference type="Proteomes" id="UP001172738"/>
    </source>
</evidence>
<feature type="transmembrane region" description="Helical" evidence="1">
    <location>
        <begin position="194"/>
        <end position="214"/>
    </location>
</feature>
<dbReference type="InterPro" id="IPR038330">
    <property type="entry name" value="TspO/MBR-related_sf"/>
</dbReference>
<dbReference type="Proteomes" id="UP001172738">
    <property type="component" value="Unassembled WGS sequence"/>
</dbReference>
<keyword evidence="3" id="KW-1185">Reference proteome</keyword>
<dbReference type="RefSeq" id="WP_301127489.1">
    <property type="nucleotide sequence ID" value="NZ_JAUHPV010000003.1"/>
</dbReference>
<keyword evidence="1" id="KW-0472">Membrane</keyword>
<keyword evidence="1" id="KW-0812">Transmembrane</keyword>
<feature type="transmembrane region" description="Helical" evidence="1">
    <location>
        <begin position="123"/>
        <end position="144"/>
    </location>
</feature>
<feature type="transmembrane region" description="Helical" evidence="1">
    <location>
        <begin position="221"/>
        <end position="242"/>
    </location>
</feature>
<feature type="transmembrane region" description="Helical" evidence="1">
    <location>
        <begin position="20"/>
        <end position="44"/>
    </location>
</feature>
<feature type="transmembrane region" description="Helical" evidence="1">
    <location>
        <begin position="64"/>
        <end position="86"/>
    </location>
</feature>
<comment type="caution">
    <text evidence="2">The sequence shown here is derived from an EMBL/GenBank/DDBJ whole genome shotgun (WGS) entry which is preliminary data.</text>
</comment>
<organism evidence="2 3">
    <name type="scientific">Demequina zhanjiangensis</name>
    <dbReference type="NCBI Taxonomy" id="3051659"/>
    <lineage>
        <taxon>Bacteria</taxon>
        <taxon>Bacillati</taxon>
        <taxon>Actinomycetota</taxon>
        <taxon>Actinomycetes</taxon>
        <taxon>Micrococcales</taxon>
        <taxon>Demequinaceae</taxon>
        <taxon>Demequina</taxon>
    </lineage>
</organism>
<gene>
    <name evidence="2" type="ORF">QQX04_06810</name>
</gene>
<proteinExistence type="predicted"/>
<feature type="transmembrane region" description="Helical" evidence="1">
    <location>
        <begin position="248"/>
        <end position="270"/>
    </location>
</feature>
<reference evidence="2" key="1">
    <citation type="submission" date="2023-06" db="EMBL/GenBank/DDBJ databases">
        <title>SYSU T00b26.</title>
        <authorList>
            <person name="Gao L."/>
            <person name="Fang B.-Z."/>
            <person name="Li W.-J."/>
        </authorList>
    </citation>
    <scope>NUCLEOTIDE SEQUENCE</scope>
    <source>
        <strain evidence="2">SYSU T00b26</strain>
    </source>
</reference>
<dbReference type="EMBL" id="JAUHPV010000003">
    <property type="protein sequence ID" value="MDN4472702.1"/>
    <property type="molecule type" value="Genomic_DNA"/>
</dbReference>
<dbReference type="Gene3D" id="1.20.1260.100">
    <property type="entry name" value="TspO/MBR protein"/>
    <property type="match status" value="1"/>
</dbReference>
<protein>
    <submittedName>
        <fullName evidence="2">Tryptophan-rich sensory protein</fullName>
    </submittedName>
</protein>